<accession>A0A9P4I7V7</accession>
<feature type="region of interest" description="Disordered" evidence="5">
    <location>
        <begin position="66"/>
        <end position="94"/>
    </location>
</feature>
<dbReference type="Proteomes" id="UP000799772">
    <property type="component" value="Unassembled WGS sequence"/>
</dbReference>
<keyword evidence="2" id="KW-0479">Metal-binding</keyword>
<evidence type="ECO:0000256" key="1">
    <source>
        <dbReference type="ARBA" id="ARBA00005495"/>
    </source>
</evidence>
<evidence type="ECO:0000256" key="3">
    <source>
        <dbReference type="ARBA" id="ARBA00022833"/>
    </source>
</evidence>
<evidence type="ECO:0000256" key="2">
    <source>
        <dbReference type="ARBA" id="ARBA00022723"/>
    </source>
</evidence>
<keyword evidence="8" id="KW-1185">Reference proteome</keyword>
<dbReference type="Pfam" id="PF04828">
    <property type="entry name" value="GFA"/>
    <property type="match status" value="1"/>
</dbReference>
<feature type="domain" description="CENP-V/GFA" evidence="6">
    <location>
        <begin position="8"/>
        <end position="172"/>
    </location>
</feature>
<protein>
    <recommendedName>
        <fullName evidence="6">CENP-V/GFA domain-containing protein</fullName>
    </recommendedName>
</protein>
<reference evidence="7" key="1">
    <citation type="journal article" date="2020" name="Stud. Mycol.">
        <title>101 Dothideomycetes genomes: a test case for predicting lifestyles and emergence of pathogens.</title>
        <authorList>
            <person name="Haridas S."/>
            <person name="Albert R."/>
            <person name="Binder M."/>
            <person name="Bloem J."/>
            <person name="Labutti K."/>
            <person name="Salamov A."/>
            <person name="Andreopoulos B."/>
            <person name="Baker S."/>
            <person name="Barry K."/>
            <person name="Bills G."/>
            <person name="Bluhm B."/>
            <person name="Cannon C."/>
            <person name="Castanera R."/>
            <person name="Culley D."/>
            <person name="Daum C."/>
            <person name="Ezra D."/>
            <person name="Gonzalez J."/>
            <person name="Henrissat B."/>
            <person name="Kuo A."/>
            <person name="Liang C."/>
            <person name="Lipzen A."/>
            <person name="Lutzoni F."/>
            <person name="Magnuson J."/>
            <person name="Mondo S."/>
            <person name="Nolan M."/>
            <person name="Ohm R."/>
            <person name="Pangilinan J."/>
            <person name="Park H.-J."/>
            <person name="Ramirez L."/>
            <person name="Alfaro M."/>
            <person name="Sun H."/>
            <person name="Tritt A."/>
            <person name="Yoshinaga Y."/>
            <person name="Zwiers L.-H."/>
            <person name="Turgeon B."/>
            <person name="Goodwin S."/>
            <person name="Spatafora J."/>
            <person name="Crous P."/>
            <person name="Grigoriev I."/>
        </authorList>
    </citation>
    <scope>NUCLEOTIDE SEQUENCE</scope>
    <source>
        <strain evidence="7">CBS 133067</strain>
    </source>
</reference>
<dbReference type="PANTHER" id="PTHR33337">
    <property type="entry name" value="GFA DOMAIN-CONTAINING PROTEIN"/>
    <property type="match status" value="1"/>
</dbReference>
<comment type="caution">
    <text evidence="7">The sequence shown here is derived from an EMBL/GenBank/DDBJ whole genome shotgun (WGS) entry which is preliminary data.</text>
</comment>
<organism evidence="7 8">
    <name type="scientific">Rhizodiscina lignyota</name>
    <dbReference type="NCBI Taxonomy" id="1504668"/>
    <lineage>
        <taxon>Eukaryota</taxon>
        <taxon>Fungi</taxon>
        <taxon>Dikarya</taxon>
        <taxon>Ascomycota</taxon>
        <taxon>Pezizomycotina</taxon>
        <taxon>Dothideomycetes</taxon>
        <taxon>Pleosporomycetidae</taxon>
        <taxon>Aulographales</taxon>
        <taxon>Rhizodiscinaceae</taxon>
        <taxon>Rhizodiscina</taxon>
    </lineage>
</organism>
<evidence type="ECO:0000259" key="6">
    <source>
        <dbReference type="PROSITE" id="PS51891"/>
    </source>
</evidence>
<dbReference type="GO" id="GO:0046872">
    <property type="term" value="F:metal ion binding"/>
    <property type="evidence" value="ECO:0007669"/>
    <property type="project" value="UniProtKB-KW"/>
</dbReference>
<proteinExistence type="inferred from homology"/>
<evidence type="ECO:0000313" key="8">
    <source>
        <dbReference type="Proteomes" id="UP000799772"/>
    </source>
</evidence>
<sequence>MSSNTPVITGSCRCRSVQYYTTTPPRSKACNFCHCQTCRRLSGAPFLPFADFDTASVLFFSAASSKALPNSPKSPFKTGIASTPSTSAASEPAPLQEAVEKVPALKEYRASPHASRFFCGDCGSQLAMWYDAEPGMLGLTLGTMDEESMEKIEGGLKGKGHIWVKEKAGWFDLPDDGSTRLETMGNSDRLLEGK</sequence>
<keyword evidence="3" id="KW-0862">Zinc</keyword>
<dbReference type="PROSITE" id="PS51891">
    <property type="entry name" value="CENP_V_GFA"/>
    <property type="match status" value="1"/>
</dbReference>
<comment type="similarity">
    <text evidence="1">Belongs to the Gfa family.</text>
</comment>
<dbReference type="SUPFAM" id="SSF51316">
    <property type="entry name" value="Mss4-like"/>
    <property type="match status" value="2"/>
</dbReference>
<gene>
    <name evidence="7" type="ORF">NA57DRAFT_59837</name>
</gene>
<dbReference type="InterPro" id="IPR006913">
    <property type="entry name" value="CENP-V/GFA"/>
</dbReference>
<dbReference type="InterPro" id="IPR011057">
    <property type="entry name" value="Mss4-like_sf"/>
</dbReference>
<dbReference type="GO" id="GO:0016846">
    <property type="term" value="F:carbon-sulfur lyase activity"/>
    <property type="evidence" value="ECO:0007669"/>
    <property type="project" value="InterPro"/>
</dbReference>
<keyword evidence="4" id="KW-0456">Lyase</keyword>
<dbReference type="Gene3D" id="3.90.1590.10">
    <property type="entry name" value="glutathione-dependent formaldehyde- activating enzyme (gfa)"/>
    <property type="match status" value="1"/>
</dbReference>
<evidence type="ECO:0000256" key="5">
    <source>
        <dbReference type="SAM" id="MobiDB-lite"/>
    </source>
</evidence>
<name>A0A9P4I7V7_9PEZI</name>
<dbReference type="OrthoDB" id="6329284at2759"/>
<dbReference type="AlphaFoldDB" id="A0A9P4I7V7"/>
<dbReference type="EMBL" id="ML978132">
    <property type="protein sequence ID" value="KAF2095088.1"/>
    <property type="molecule type" value="Genomic_DNA"/>
</dbReference>
<evidence type="ECO:0000256" key="4">
    <source>
        <dbReference type="ARBA" id="ARBA00023239"/>
    </source>
</evidence>
<dbReference type="PANTHER" id="PTHR33337:SF40">
    <property type="entry name" value="CENP-V_GFA DOMAIN-CONTAINING PROTEIN-RELATED"/>
    <property type="match status" value="1"/>
</dbReference>
<evidence type="ECO:0000313" key="7">
    <source>
        <dbReference type="EMBL" id="KAF2095088.1"/>
    </source>
</evidence>
<feature type="compositionally biased region" description="Low complexity" evidence="5">
    <location>
        <begin position="81"/>
        <end position="94"/>
    </location>
</feature>